<sequence>MRQTDFGRTRKVVELAKTDVNSLVYAVYLWMSVGLCITGGIAWYAGTSNLVNEIILNMPLFIGLMVGELALVMILATCVTRLSSFACTAIFLLYSALNGITLSVIFLTYTKTSIVSTFFICASTFAVCSIYGWFTKKDLTSMGSFMFMGLIGLIIAMFVNMFLRSPAMQYLISAVGIIVFVGLTAFDTQKIKEMAMTMPNDIGGGAIRKGAIMGALTLYLDFINLFLFFLRFFGISKD</sequence>
<feature type="transmembrane region" description="Helical" evidence="6">
    <location>
        <begin position="169"/>
        <end position="189"/>
    </location>
</feature>
<evidence type="ECO:0000256" key="1">
    <source>
        <dbReference type="ARBA" id="ARBA00004141"/>
    </source>
</evidence>
<protein>
    <recommendedName>
        <fullName evidence="9">Inner membrane protein YbhL</fullName>
    </recommendedName>
</protein>
<dbReference type="CDD" id="cd10432">
    <property type="entry name" value="BI-1-like_bacterial"/>
    <property type="match status" value="1"/>
</dbReference>
<dbReference type="GO" id="GO:0005886">
    <property type="term" value="C:plasma membrane"/>
    <property type="evidence" value="ECO:0007669"/>
    <property type="project" value="TreeGrafter"/>
</dbReference>
<evidence type="ECO:0000256" key="2">
    <source>
        <dbReference type="ARBA" id="ARBA00010350"/>
    </source>
</evidence>
<dbReference type="PATRIC" id="fig|1618638.3.peg.1079"/>
<evidence type="ECO:0000256" key="4">
    <source>
        <dbReference type="ARBA" id="ARBA00022989"/>
    </source>
</evidence>
<keyword evidence="5 6" id="KW-0472">Membrane</keyword>
<dbReference type="Pfam" id="PF01027">
    <property type="entry name" value="Bax1-I"/>
    <property type="match status" value="1"/>
</dbReference>
<evidence type="ECO:0000256" key="6">
    <source>
        <dbReference type="RuleBase" id="RU004379"/>
    </source>
</evidence>
<evidence type="ECO:0008006" key="9">
    <source>
        <dbReference type="Google" id="ProtNLM"/>
    </source>
</evidence>
<comment type="caution">
    <text evidence="7">The sequence shown here is derived from an EMBL/GenBank/DDBJ whole genome shotgun (WGS) entry which is preliminary data.</text>
</comment>
<evidence type="ECO:0000256" key="5">
    <source>
        <dbReference type="ARBA" id="ARBA00023136"/>
    </source>
</evidence>
<feature type="transmembrane region" description="Helical" evidence="6">
    <location>
        <begin position="113"/>
        <end position="133"/>
    </location>
</feature>
<evidence type="ECO:0000256" key="3">
    <source>
        <dbReference type="ARBA" id="ARBA00022692"/>
    </source>
</evidence>
<feature type="transmembrane region" description="Helical" evidence="6">
    <location>
        <begin position="145"/>
        <end position="163"/>
    </location>
</feature>
<dbReference type="PANTHER" id="PTHR23291">
    <property type="entry name" value="BAX INHIBITOR-RELATED"/>
    <property type="match status" value="1"/>
</dbReference>
<proteinExistence type="inferred from homology"/>
<dbReference type="InterPro" id="IPR006214">
    <property type="entry name" value="Bax_inhibitor_1-related"/>
</dbReference>
<organism evidence="7 8">
    <name type="scientific">Candidatus Falkowbacteria bacterium GW2011_GWE1_38_31</name>
    <dbReference type="NCBI Taxonomy" id="1618638"/>
    <lineage>
        <taxon>Bacteria</taxon>
        <taxon>Candidatus Falkowiibacteriota</taxon>
    </lineage>
</organism>
<feature type="transmembrane region" description="Helical" evidence="6">
    <location>
        <begin position="85"/>
        <end position="107"/>
    </location>
</feature>
<keyword evidence="4 6" id="KW-1133">Transmembrane helix</keyword>
<feature type="transmembrane region" description="Helical" evidence="6">
    <location>
        <begin position="20"/>
        <end position="46"/>
    </location>
</feature>
<feature type="transmembrane region" description="Helical" evidence="6">
    <location>
        <begin position="210"/>
        <end position="233"/>
    </location>
</feature>
<dbReference type="Proteomes" id="UP000034022">
    <property type="component" value="Unassembled WGS sequence"/>
</dbReference>
<comment type="similarity">
    <text evidence="2 6">Belongs to the BI1 family.</text>
</comment>
<name>A0A0G0JSV7_9BACT</name>
<dbReference type="PANTHER" id="PTHR23291:SF50">
    <property type="entry name" value="PROTEIN LIFEGUARD 4"/>
    <property type="match status" value="1"/>
</dbReference>
<reference evidence="7 8" key="1">
    <citation type="journal article" date="2015" name="Nature">
        <title>rRNA introns, odd ribosomes, and small enigmatic genomes across a large radiation of phyla.</title>
        <authorList>
            <person name="Brown C.T."/>
            <person name="Hug L.A."/>
            <person name="Thomas B.C."/>
            <person name="Sharon I."/>
            <person name="Castelle C.J."/>
            <person name="Singh A."/>
            <person name="Wilkins M.J."/>
            <person name="Williams K.H."/>
            <person name="Banfield J.F."/>
        </authorList>
    </citation>
    <scope>NUCLEOTIDE SEQUENCE [LARGE SCALE GENOMIC DNA]</scope>
</reference>
<evidence type="ECO:0000313" key="8">
    <source>
        <dbReference type="Proteomes" id="UP000034022"/>
    </source>
</evidence>
<comment type="subcellular location">
    <subcellularLocation>
        <location evidence="1">Membrane</location>
        <topology evidence="1">Multi-pass membrane protein</topology>
    </subcellularLocation>
</comment>
<dbReference type="AlphaFoldDB" id="A0A0G0JSV7"/>
<accession>A0A0G0JSV7</accession>
<gene>
    <name evidence="7" type="ORF">US91_C0010G0018</name>
</gene>
<evidence type="ECO:0000313" key="7">
    <source>
        <dbReference type="EMBL" id="KKQ69722.1"/>
    </source>
</evidence>
<feature type="transmembrane region" description="Helical" evidence="6">
    <location>
        <begin position="58"/>
        <end position="78"/>
    </location>
</feature>
<keyword evidence="3 6" id="KW-0812">Transmembrane</keyword>
<dbReference type="EMBL" id="LBUU01000010">
    <property type="protein sequence ID" value="KKQ69722.1"/>
    <property type="molecule type" value="Genomic_DNA"/>
</dbReference>